<keyword evidence="3" id="KW-1185">Reference proteome</keyword>
<gene>
    <name evidence="2" type="ORF">FH972_026579</name>
</gene>
<feature type="region of interest" description="Disordered" evidence="1">
    <location>
        <begin position="1"/>
        <end position="23"/>
    </location>
</feature>
<protein>
    <submittedName>
        <fullName evidence="2">Uncharacterized protein</fullName>
    </submittedName>
</protein>
<name>A0A5N6L4V2_9ROSI</name>
<dbReference type="EMBL" id="VIBQ01000100">
    <property type="protein sequence ID" value="KAB8760587.1"/>
    <property type="molecule type" value="Genomic_DNA"/>
</dbReference>
<dbReference type="AlphaFoldDB" id="A0A5N6L4V2"/>
<sequence>MSEDAEKRKDRGGGGTDSGDKYDCNAEQYAIDADNDVLAVQVRQLRTRKETRARSHSKGKELCNSSQDHQCAHNQIHDATVAYQLATAEAQEFR</sequence>
<organism evidence="2 3">
    <name type="scientific">Carpinus fangiana</name>
    <dbReference type="NCBI Taxonomy" id="176857"/>
    <lineage>
        <taxon>Eukaryota</taxon>
        <taxon>Viridiplantae</taxon>
        <taxon>Streptophyta</taxon>
        <taxon>Embryophyta</taxon>
        <taxon>Tracheophyta</taxon>
        <taxon>Spermatophyta</taxon>
        <taxon>Magnoliopsida</taxon>
        <taxon>eudicotyledons</taxon>
        <taxon>Gunneridae</taxon>
        <taxon>Pentapetalae</taxon>
        <taxon>rosids</taxon>
        <taxon>fabids</taxon>
        <taxon>Fagales</taxon>
        <taxon>Betulaceae</taxon>
        <taxon>Carpinus</taxon>
    </lineage>
</organism>
<comment type="caution">
    <text evidence="2">The sequence shown here is derived from an EMBL/GenBank/DDBJ whole genome shotgun (WGS) entry which is preliminary data.</text>
</comment>
<proteinExistence type="predicted"/>
<dbReference type="Proteomes" id="UP000327013">
    <property type="component" value="Unassembled WGS sequence"/>
</dbReference>
<accession>A0A5N6L4V2</accession>
<evidence type="ECO:0000313" key="2">
    <source>
        <dbReference type="EMBL" id="KAB8760587.1"/>
    </source>
</evidence>
<evidence type="ECO:0000256" key="1">
    <source>
        <dbReference type="SAM" id="MobiDB-lite"/>
    </source>
</evidence>
<reference evidence="2 3" key="1">
    <citation type="submission" date="2019-06" db="EMBL/GenBank/DDBJ databases">
        <title>A chromosomal-level reference genome of Carpinus fangiana (Coryloideae, Betulaceae).</title>
        <authorList>
            <person name="Yang X."/>
            <person name="Wang Z."/>
            <person name="Zhang L."/>
            <person name="Hao G."/>
            <person name="Liu J."/>
            <person name="Yang Y."/>
        </authorList>
    </citation>
    <scope>NUCLEOTIDE SEQUENCE [LARGE SCALE GENOMIC DNA]</scope>
    <source>
        <strain evidence="2">Cfa_2016G</strain>
        <tissue evidence="2">Leaf</tissue>
    </source>
</reference>
<evidence type="ECO:0000313" key="3">
    <source>
        <dbReference type="Proteomes" id="UP000327013"/>
    </source>
</evidence>